<reference evidence="2 3" key="1">
    <citation type="submission" date="2018-11" db="EMBL/GenBank/DDBJ databases">
        <authorList>
            <consortium name="Pathogen Informatics"/>
        </authorList>
    </citation>
    <scope>NUCLEOTIDE SEQUENCE [LARGE SCALE GENOMIC DNA]</scope>
</reference>
<evidence type="ECO:0000313" key="2">
    <source>
        <dbReference type="EMBL" id="VDM81868.1"/>
    </source>
</evidence>
<dbReference type="AlphaFoldDB" id="A0A3P7LRZ6"/>
<dbReference type="GO" id="GO:0042277">
    <property type="term" value="F:peptide binding"/>
    <property type="evidence" value="ECO:0007669"/>
    <property type="project" value="TreeGrafter"/>
</dbReference>
<dbReference type="OrthoDB" id="5834318at2759"/>
<dbReference type="InterPro" id="IPR050344">
    <property type="entry name" value="Peptidase_M1_aminopeptidases"/>
</dbReference>
<organism evidence="2 3">
    <name type="scientific">Strongylus vulgaris</name>
    <name type="common">Blood worm</name>
    <dbReference type="NCBI Taxonomy" id="40348"/>
    <lineage>
        <taxon>Eukaryota</taxon>
        <taxon>Metazoa</taxon>
        <taxon>Ecdysozoa</taxon>
        <taxon>Nematoda</taxon>
        <taxon>Chromadorea</taxon>
        <taxon>Rhabditida</taxon>
        <taxon>Rhabditina</taxon>
        <taxon>Rhabditomorpha</taxon>
        <taxon>Strongyloidea</taxon>
        <taxon>Strongylidae</taxon>
        <taxon>Strongylus</taxon>
    </lineage>
</organism>
<dbReference type="PANTHER" id="PTHR11533">
    <property type="entry name" value="PROTEASE M1 ZINC METALLOPROTEASE"/>
    <property type="match status" value="1"/>
</dbReference>
<dbReference type="Pfam" id="PF17900">
    <property type="entry name" value="Peptidase_M1_N"/>
    <property type="match status" value="1"/>
</dbReference>
<evidence type="ECO:0000259" key="1">
    <source>
        <dbReference type="Pfam" id="PF17900"/>
    </source>
</evidence>
<name>A0A3P7LRZ6_STRVU</name>
<proteinExistence type="predicted"/>
<accession>A0A3P7LRZ6</accession>
<feature type="domain" description="Aminopeptidase N-like N-terminal" evidence="1">
    <location>
        <begin position="4"/>
        <end position="117"/>
    </location>
</feature>
<dbReference type="SUPFAM" id="SSF63737">
    <property type="entry name" value="Leukotriene A4 hydrolase N-terminal domain"/>
    <property type="match status" value="1"/>
</dbReference>
<dbReference type="Proteomes" id="UP000270094">
    <property type="component" value="Unassembled WGS sequence"/>
</dbReference>
<dbReference type="EMBL" id="UYYB01114930">
    <property type="protein sequence ID" value="VDM81868.1"/>
    <property type="molecule type" value="Genomic_DNA"/>
</dbReference>
<dbReference type="GO" id="GO:0006508">
    <property type="term" value="P:proteolysis"/>
    <property type="evidence" value="ECO:0007669"/>
    <property type="project" value="TreeGrafter"/>
</dbReference>
<dbReference type="GO" id="GO:0005615">
    <property type="term" value="C:extracellular space"/>
    <property type="evidence" value="ECO:0007669"/>
    <property type="project" value="TreeGrafter"/>
</dbReference>
<evidence type="ECO:0000313" key="3">
    <source>
        <dbReference type="Proteomes" id="UP000270094"/>
    </source>
</evidence>
<dbReference type="GO" id="GO:0043171">
    <property type="term" value="P:peptide catabolic process"/>
    <property type="evidence" value="ECO:0007669"/>
    <property type="project" value="TreeGrafter"/>
</dbReference>
<dbReference type="GO" id="GO:0005737">
    <property type="term" value="C:cytoplasm"/>
    <property type="evidence" value="ECO:0007669"/>
    <property type="project" value="TreeGrafter"/>
</dbReference>
<dbReference type="GO" id="GO:0008270">
    <property type="term" value="F:zinc ion binding"/>
    <property type="evidence" value="ECO:0007669"/>
    <property type="project" value="TreeGrafter"/>
</dbReference>
<dbReference type="InterPro" id="IPR045357">
    <property type="entry name" value="Aminopeptidase_N-like_N"/>
</dbReference>
<dbReference type="PANTHER" id="PTHR11533:SF301">
    <property type="entry name" value="AMINOPEPTIDASE"/>
    <property type="match status" value="1"/>
</dbReference>
<keyword evidence="3" id="KW-1185">Reference proteome</keyword>
<dbReference type="GO" id="GO:0016020">
    <property type="term" value="C:membrane"/>
    <property type="evidence" value="ECO:0007669"/>
    <property type="project" value="TreeGrafter"/>
</dbReference>
<dbReference type="GO" id="GO:0070006">
    <property type="term" value="F:metalloaminopeptidase activity"/>
    <property type="evidence" value="ECO:0007669"/>
    <property type="project" value="TreeGrafter"/>
</dbReference>
<sequence>MGDEKIGIKKIIPQERLDKVEIVAEKYLEVGKETTLKLGYSGPISTILLGLYRTTYTEDGTEKVAAVTHMEPIEARYMVPCFDEPEFKASWKIEVVHPKGTTAISNGIEEEEYVFSKNANNC</sequence>
<dbReference type="InterPro" id="IPR042097">
    <property type="entry name" value="Aminopeptidase_N-like_N_sf"/>
</dbReference>
<gene>
    <name evidence="2" type="ORF">SVUK_LOCUS16866</name>
</gene>
<dbReference type="Gene3D" id="2.60.40.1730">
    <property type="entry name" value="tricorn interacting facor f3 domain"/>
    <property type="match status" value="1"/>
</dbReference>
<protein>
    <recommendedName>
        <fullName evidence="1">Aminopeptidase N-like N-terminal domain-containing protein</fullName>
    </recommendedName>
</protein>